<protein>
    <recommendedName>
        <fullName evidence="3">J domain-containing protein</fullName>
    </recommendedName>
</protein>
<feature type="compositionally biased region" description="Basic and acidic residues" evidence="1">
    <location>
        <begin position="682"/>
        <end position="691"/>
    </location>
</feature>
<gene>
    <name evidence="4" type="ORF">URODEC1_LOCUS97731</name>
</gene>
<dbReference type="PANTHER" id="PTHR44303:SF2">
    <property type="entry name" value="DNAJ HOMOLOG SUBFAMILY C MEMBER 16"/>
    <property type="match status" value="1"/>
</dbReference>
<name>A0ABC9EQE8_9POAL</name>
<dbReference type="Proteomes" id="UP001497457">
    <property type="component" value="Chromosome 5rd"/>
</dbReference>
<dbReference type="Gene3D" id="3.40.30.10">
    <property type="entry name" value="Glutaredoxin"/>
    <property type="match status" value="1"/>
</dbReference>
<evidence type="ECO:0000256" key="1">
    <source>
        <dbReference type="SAM" id="MobiDB-lite"/>
    </source>
</evidence>
<keyword evidence="5" id="KW-1185">Reference proteome</keyword>
<feature type="domain" description="J" evidence="3">
    <location>
        <begin position="37"/>
        <end position="114"/>
    </location>
</feature>
<reference evidence="4" key="1">
    <citation type="submission" date="2024-10" db="EMBL/GenBank/DDBJ databases">
        <authorList>
            <person name="Ryan C."/>
        </authorList>
    </citation>
    <scope>NUCLEOTIDE SEQUENCE [LARGE SCALE GENOMIC DNA]</scope>
</reference>
<dbReference type="InterPro" id="IPR052448">
    <property type="entry name" value="DnaJ_C16_autophagy_reg"/>
</dbReference>
<dbReference type="InterPro" id="IPR001623">
    <property type="entry name" value="DnaJ_domain"/>
</dbReference>
<dbReference type="Gene3D" id="1.10.287.110">
    <property type="entry name" value="DnaJ domain"/>
    <property type="match status" value="1"/>
</dbReference>
<dbReference type="SUPFAM" id="SSF46565">
    <property type="entry name" value="Chaperone J-domain"/>
    <property type="match status" value="1"/>
</dbReference>
<proteinExistence type="predicted"/>
<dbReference type="SUPFAM" id="SSF52833">
    <property type="entry name" value="Thioredoxin-like"/>
    <property type="match status" value="2"/>
</dbReference>
<evidence type="ECO:0000256" key="2">
    <source>
        <dbReference type="SAM" id="Phobius"/>
    </source>
</evidence>
<sequence>MAMEIPAEVRRYWLPILLFTAGFLFQLLVLPRHFPPTHYDVLGIERFAPVERVVEAYERLSKECCKQKFRWNVTPTRHGLSETNHQPTVDIIKIRYAYELLTNPILKRDYDLYGLDEHMDVLERVKEQYQKEHFLKIDLPLLKDSVVSLTDDAFNLLTHDSFNAAIAEEYPLIILVYSKGSPRCAHFIEYWKQIGTRLDGIAKIAMVEVGDSQLAGHFTEKGFSKQPFFRNGIPAIVAYPANCRSPSCYMRYPGGLYVDSVVDWVATSVVGLPRILYYAKEALGPQFIGKSGHHKVKVIFFSSTGERAAPFLRQAAQEYSSYASFAFVLWSEDESQIWWNSLGVESAPALVFLKGPGTKPVVHHGNFSKSEFTEMMEEHKHQDLQQLRSDTSLELGCDARGHSRAGNDAAIWYCVIIAGRPGVELGKKRQILRKAQDQLIGAVDGSTTGNVDDSIEISSAATAFKDERLTFVWLDGEVQKQICAFYLATDFSGACGPRGFGDDNDKPEIFIVRFQRNATYEALKAEKKNNLVEALQGQHAYASQLVARYKGPDEIQEINRWISQIIRDGDTREIPYFTSKVPDLVPEETNKEWLRSTKNIRSAGKSLKEKISFHFKDYLTDPRIGSTLLMCGCVSLGIIWLRNNKPTQSTRQEKAPKDRTKRPRPKLSTSLFGQPSESIADVEPKDARQWEMSDSDSD</sequence>
<dbReference type="PANTHER" id="PTHR44303">
    <property type="entry name" value="DNAJ HOMOLOG SUBFAMILY C MEMBER 16"/>
    <property type="match status" value="1"/>
</dbReference>
<dbReference type="AlphaFoldDB" id="A0ABC9EQE8"/>
<feature type="region of interest" description="Disordered" evidence="1">
    <location>
        <begin position="647"/>
        <end position="698"/>
    </location>
</feature>
<keyword evidence="2" id="KW-1133">Transmembrane helix</keyword>
<accession>A0ABC9EQE8</accession>
<organism evidence="4 5">
    <name type="scientific">Urochloa decumbens</name>
    <dbReference type="NCBI Taxonomy" id="240449"/>
    <lineage>
        <taxon>Eukaryota</taxon>
        <taxon>Viridiplantae</taxon>
        <taxon>Streptophyta</taxon>
        <taxon>Embryophyta</taxon>
        <taxon>Tracheophyta</taxon>
        <taxon>Spermatophyta</taxon>
        <taxon>Magnoliopsida</taxon>
        <taxon>Liliopsida</taxon>
        <taxon>Poales</taxon>
        <taxon>Poaceae</taxon>
        <taxon>PACMAD clade</taxon>
        <taxon>Panicoideae</taxon>
        <taxon>Panicodae</taxon>
        <taxon>Paniceae</taxon>
        <taxon>Melinidinae</taxon>
        <taxon>Urochloa</taxon>
    </lineage>
</organism>
<feature type="transmembrane region" description="Helical" evidence="2">
    <location>
        <begin position="12"/>
        <end position="30"/>
    </location>
</feature>
<keyword evidence="2" id="KW-0472">Membrane</keyword>
<keyword evidence="2" id="KW-0812">Transmembrane</keyword>
<feature type="compositionally biased region" description="Polar residues" evidence="1">
    <location>
        <begin position="667"/>
        <end position="677"/>
    </location>
</feature>
<dbReference type="InterPro" id="IPR036869">
    <property type="entry name" value="J_dom_sf"/>
</dbReference>
<evidence type="ECO:0000313" key="4">
    <source>
        <dbReference type="EMBL" id="CAL5061448.1"/>
    </source>
</evidence>
<dbReference type="InterPro" id="IPR036249">
    <property type="entry name" value="Thioredoxin-like_sf"/>
</dbReference>
<dbReference type="GO" id="GO:0005783">
    <property type="term" value="C:endoplasmic reticulum"/>
    <property type="evidence" value="ECO:0007669"/>
    <property type="project" value="UniProtKB-ARBA"/>
</dbReference>
<evidence type="ECO:0000259" key="3">
    <source>
        <dbReference type="PROSITE" id="PS50076"/>
    </source>
</evidence>
<dbReference type="PROSITE" id="PS50076">
    <property type="entry name" value="DNAJ_2"/>
    <property type="match status" value="1"/>
</dbReference>
<dbReference type="EMBL" id="OZ075115">
    <property type="protein sequence ID" value="CAL5061448.1"/>
    <property type="molecule type" value="Genomic_DNA"/>
</dbReference>
<evidence type="ECO:0000313" key="5">
    <source>
        <dbReference type="Proteomes" id="UP001497457"/>
    </source>
</evidence>